<reference evidence="2 3" key="1">
    <citation type="submission" date="2023-02" db="EMBL/GenBank/DDBJ databases">
        <title>LHISI_Scaffold_Assembly.</title>
        <authorList>
            <person name="Stuart O.P."/>
            <person name="Cleave R."/>
            <person name="Magrath M.J.L."/>
            <person name="Mikheyev A.S."/>
        </authorList>
    </citation>
    <scope>NUCLEOTIDE SEQUENCE [LARGE SCALE GENOMIC DNA]</scope>
    <source>
        <strain evidence="2">Daus_M_001</strain>
        <tissue evidence="2">Leg muscle</tissue>
    </source>
</reference>
<gene>
    <name evidence="2" type="ORF">PR048_012316</name>
</gene>
<keyword evidence="1" id="KW-1133">Transmembrane helix</keyword>
<comment type="caution">
    <text evidence="2">The sequence shown here is derived from an EMBL/GenBank/DDBJ whole genome shotgun (WGS) entry which is preliminary data.</text>
</comment>
<keyword evidence="1" id="KW-0812">Transmembrane</keyword>
<sequence length="431" mass="47452">MYSGIPWILNMSLSSQTAADDVDGSILTSGHFDTLDSHQGNPDSIPGGVIPCRCSHMKNVDFAIGGFVFSGYFCFPCLCILLLLHLRVTFQGGSWGRDDVMGRLLASHLGKLGLIPSGVAAGFSHVGIVPDNASVLCSLDLNPLTFGGISRPLFMQLQFQTQQCFASEWYKVASRYVVFLEYFKMSDYRRHSVFRCAFRHKGGENAPVLVLYGCGAPWCHGPVVHILLGQLGACTALVVLELAQLLGMLFPPVDGGWLPITHGARALPHVASQPDHLRWDVPKNVHGSSVRRLFSKYNSLRENCWSKTPGGRDAIRLWERSRCGPVTKVWVPQYLDVLQVEVLQRAERPARCPLCIMIFPTFPWLLAVDEGSDALTPMKLYVLITNLPRCADYVHCRHVCPAWPSQANCYLVAAGEGERSIAHPFSAGPGC</sequence>
<organism evidence="2 3">
    <name type="scientific">Dryococelus australis</name>
    <dbReference type="NCBI Taxonomy" id="614101"/>
    <lineage>
        <taxon>Eukaryota</taxon>
        <taxon>Metazoa</taxon>
        <taxon>Ecdysozoa</taxon>
        <taxon>Arthropoda</taxon>
        <taxon>Hexapoda</taxon>
        <taxon>Insecta</taxon>
        <taxon>Pterygota</taxon>
        <taxon>Neoptera</taxon>
        <taxon>Polyneoptera</taxon>
        <taxon>Phasmatodea</taxon>
        <taxon>Verophasmatodea</taxon>
        <taxon>Anareolatae</taxon>
        <taxon>Phasmatidae</taxon>
        <taxon>Eurycanthinae</taxon>
        <taxon>Dryococelus</taxon>
    </lineage>
</organism>
<dbReference type="EMBL" id="JARBHB010000004">
    <property type="protein sequence ID" value="KAJ8886107.1"/>
    <property type="molecule type" value="Genomic_DNA"/>
</dbReference>
<proteinExistence type="predicted"/>
<protein>
    <submittedName>
        <fullName evidence="2">Uncharacterized protein</fullName>
    </submittedName>
</protein>
<feature type="transmembrane region" description="Helical" evidence="1">
    <location>
        <begin position="62"/>
        <end position="84"/>
    </location>
</feature>
<evidence type="ECO:0000313" key="3">
    <source>
        <dbReference type="Proteomes" id="UP001159363"/>
    </source>
</evidence>
<evidence type="ECO:0000256" key="1">
    <source>
        <dbReference type="SAM" id="Phobius"/>
    </source>
</evidence>
<accession>A0ABQ9HP57</accession>
<evidence type="ECO:0000313" key="2">
    <source>
        <dbReference type="EMBL" id="KAJ8886107.1"/>
    </source>
</evidence>
<name>A0ABQ9HP57_9NEOP</name>
<dbReference type="Proteomes" id="UP001159363">
    <property type="component" value="Chromosome X"/>
</dbReference>
<keyword evidence="3" id="KW-1185">Reference proteome</keyword>
<keyword evidence="1" id="KW-0472">Membrane</keyword>